<comment type="catalytic activity">
    <reaction evidence="21">
        <text>a beta-D-Gal-(1&lt;-&gt;1')-ceramide + CMP-N-acetyl-beta-neuraminate = N-acetyl-alpha-neuraminosyl-(2-&gt;3)-beta-D-galactosyl-(1&lt;-&gt;1')-ceramide + CMP + H(+)</text>
        <dbReference type="Rhea" id="RHEA:41780"/>
        <dbReference type="ChEBI" id="CHEBI:15378"/>
        <dbReference type="ChEBI" id="CHEBI:57812"/>
        <dbReference type="ChEBI" id="CHEBI:60377"/>
        <dbReference type="ChEBI" id="CHEBI:82643"/>
        <dbReference type="ChEBI" id="CHEBI:143593"/>
    </reaction>
    <physiologicalReaction direction="left-to-right" evidence="21">
        <dbReference type="Rhea" id="RHEA:41781"/>
    </physiologicalReaction>
</comment>
<dbReference type="FunFam" id="3.90.1480.20:FF:000006">
    <property type="entry name" value="ST3 beta-galactoside alpha-2,3-sialyltransferase 5"/>
    <property type="match status" value="1"/>
</dbReference>
<dbReference type="InterPro" id="IPR001675">
    <property type="entry name" value="Glyco_trans_29"/>
</dbReference>
<gene>
    <name evidence="25 26" type="primary">ST3GAL5</name>
</gene>
<keyword evidence="24" id="KW-1185">Reference proteome</keyword>
<dbReference type="Proteomes" id="UP000515159">
    <property type="component" value="Chromosome 1"/>
</dbReference>
<dbReference type="Gene3D" id="3.90.1480.20">
    <property type="entry name" value="Glycosyl transferase family 29"/>
    <property type="match status" value="1"/>
</dbReference>
<evidence type="ECO:0000256" key="5">
    <source>
        <dbReference type="ARBA" id="ARBA00022692"/>
    </source>
</evidence>
<proteinExistence type="inferred from homology"/>
<keyword evidence="4" id="KW-0808">Transferase</keyword>
<protein>
    <recommendedName>
        <fullName evidence="14">Lactosylceramide alpha-2,3-sialyltransferase</fullName>
        <ecNumber evidence="13">2.4.3.9</ecNumber>
    </recommendedName>
    <alternativeName>
        <fullName evidence="15">CMP-NeuAc:lactosylceramide alpha-2,3-sialyltransferase</fullName>
    </alternativeName>
    <alternativeName>
        <fullName evidence="18">Ganglioside GM3 synthase</fullName>
    </alternativeName>
    <alternativeName>
        <fullName evidence="17">ST3Gal V</fullName>
    </alternativeName>
    <alternativeName>
        <fullName evidence="16">Sialyltransferase 9</fullName>
    </alternativeName>
</protein>
<evidence type="ECO:0000256" key="19">
    <source>
        <dbReference type="ARBA" id="ARBA00043651"/>
    </source>
</evidence>
<dbReference type="PANTHER" id="PTHR13713">
    <property type="entry name" value="SIALYLTRANSFERASE"/>
    <property type="match status" value="1"/>
</dbReference>
<evidence type="ECO:0000256" key="14">
    <source>
        <dbReference type="ARBA" id="ARBA00039792"/>
    </source>
</evidence>
<dbReference type="PANTHER" id="PTHR13713:SF60">
    <property type="entry name" value="LACTOSYLCERAMIDE ALPHA-2,3-SIALYLTRANSFERASE"/>
    <property type="match status" value="1"/>
</dbReference>
<keyword evidence="7" id="KW-1133">Transmembrane helix</keyword>
<dbReference type="RefSeq" id="XP_033807554.1">
    <property type="nucleotide sequence ID" value="XM_033951663.1"/>
</dbReference>
<comment type="catalytic activity">
    <reaction evidence="23">
        <text>ganglioside GA1 (d18:1(4E)/18:0) + CMP-N-acetyl-beta-neuraminate = ganglioside GM1 (d18:1(4E)/18:0) + CMP + H(+)</text>
        <dbReference type="Rhea" id="RHEA:41784"/>
        <dbReference type="ChEBI" id="CHEBI:15378"/>
        <dbReference type="ChEBI" id="CHEBI:57812"/>
        <dbReference type="ChEBI" id="CHEBI:60377"/>
        <dbReference type="ChEBI" id="CHEBI:73110"/>
        <dbReference type="ChEBI" id="CHEBI:78484"/>
    </reaction>
    <physiologicalReaction direction="left-to-right" evidence="23">
        <dbReference type="Rhea" id="RHEA:41785"/>
    </physiologicalReaction>
</comment>
<reference evidence="25 26" key="1">
    <citation type="submission" date="2025-04" db="UniProtKB">
        <authorList>
            <consortium name="RefSeq"/>
        </authorList>
    </citation>
    <scope>IDENTIFICATION</scope>
</reference>
<evidence type="ECO:0000256" key="16">
    <source>
        <dbReference type="ARBA" id="ARBA00041896"/>
    </source>
</evidence>
<name>A0A6P8RQ78_GEOSA</name>
<evidence type="ECO:0000256" key="11">
    <source>
        <dbReference type="ARBA" id="ARBA00023157"/>
    </source>
</evidence>
<evidence type="ECO:0000256" key="10">
    <source>
        <dbReference type="ARBA" id="ARBA00023136"/>
    </source>
</evidence>
<dbReference type="Pfam" id="PF00777">
    <property type="entry name" value="Glyco_transf_29"/>
    <property type="match status" value="1"/>
</dbReference>
<dbReference type="RefSeq" id="XP_033807544.1">
    <property type="nucleotide sequence ID" value="XM_033951653.1"/>
</dbReference>
<evidence type="ECO:0000256" key="3">
    <source>
        <dbReference type="ARBA" id="ARBA00022676"/>
    </source>
</evidence>
<comment type="subcellular location">
    <subcellularLocation>
        <location evidence="1">Golgi apparatus membrane</location>
        <topology evidence="1">Single-pass type II membrane protein</topology>
    </subcellularLocation>
</comment>
<keyword evidence="8" id="KW-0333">Golgi apparatus</keyword>
<organism evidence="24 26">
    <name type="scientific">Geotrypetes seraphini</name>
    <name type="common">Gaboon caecilian</name>
    <name type="synonym">Caecilia seraphini</name>
    <dbReference type="NCBI Taxonomy" id="260995"/>
    <lineage>
        <taxon>Eukaryota</taxon>
        <taxon>Metazoa</taxon>
        <taxon>Chordata</taxon>
        <taxon>Craniata</taxon>
        <taxon>Vertebrata</taxon>
        <taxon>Euteleostomi</taxon>
        <taxon>Amphibia</taxon>
        <taxon>Gymnophiona</taxon>
        <taxon>Geotrypetes</taxon>
    </lineage>
</organism>
<evidence type="ECO:0000256" key="20">
    <source>
        <dbReference type="ARBA" id="ARBA00045587"/>
    </source>
</evidence>
<evidence type="ECO:0000256" key="23">
    <source>
        <dbReference type="ARBA" id="ARBA00049539"/>
    </source>
</evidence>
<evidence type="ECO:0000256" key="4">
    <source>
        <dbReference type="ARBA" id="ARBA00022679"/>
    </source>
</evidence>
<evidence type="ECO:0000256" key="12">
    <source>
        <dbReference type="ARBA" id="ARBA00023180"/>
    </source>
</evidence>
<dbReference type="OrthoDB" id="10264956at2759"/>
<dbReference type="InterPro" id="IPR038578">
    <property type="entry name" value="GT29-like_sf"/>
</dbReference>
<keyword evidence="6" id="KW-0735">Signal-anchor</keyword>
<dbReference type="InterPro" id="IPR051142">
    <property type="entry name" value="Glycosyltransferase_29"/>
</dbReference>
<keyword evidence="11" id="KW-1015">Disulfide bond</keyword>
<evidence type="ECO:0000256" key="15">
    <source>
        <dbReference type="ARBA" id="ARBA00041341"/>
    </source>
</evidence>
<evidence type="ECO:0000313" key="24">
    <source>
        <dbReference type="Proteomes" id="UP000515159"/>
    </source>
</evidence>
<keyword evidence="9" id="KW-0443">Lipid metabolism</keyword>
<evidence type="ECO:0000256" key="17">
    <source>
        <dbReference type="ARBA" id="ARBA00041976"/>
    </source>
</evidence>
<evidence type="ECO:0000256" key="1">
    <source>
        <dbReference type="ARBA" id="ARBA00004323"/>
    </source>
</evidence>
<dbReference type="GeneID" id="117363604"/>
<comment type="catalytic activity">
    <reaction evidence="22">
        <text>ganglioside GA2 (d18:1(4E)/18:0) + CMP-N-acetyl-beta-neuraminate = ganglioside GM2 (d18:1(4E)/18:0) + CMP + H(+)</text>
        <dbReference type="Rhea" id="RHEA:41776"/>
        <dbReference type="ChEBI" id="CHEBI:15378"/>
        <dbReference type="ChEBI" id="CHEBI:57812"/>
        <dbReference type="ChEBI" id="CHEBI:60377"/>
        <dbReference type="ChEBI" id="CHEBI:78485"/>
        <dbReference type="ChEBI" id="CHEBI:78486"/>
    </reaction>
    <physiologicalReaction direction="left-to-right" evidence="22">
        <dbReference type="Rhea" id="RHEA:41777"/>
    </physiologicalReaction>
</comment>
<dbReference type="CTD" id="8869"/>
<keyword evidence="5" id="KW-0812">Transmembrane</keyword>
<evidence type="ECO:0000256" key="2">
    <source>
        <dbReference type="ARBA" id="ARBA00006003"/>
    </source>
</evidence>
<dbReference type="CDD" id="cd23983">
    <property type="entry name" value="GT29_ST3GAL5"/>
    <property type="match status" value="1"/>
</dbReference>
<keyword evidence="3" id="KW-0328">Glycosyltransferase</keyword>
<evidence type="ECO:0000256" key="9">
    <source>
        <dbReference type="ARBA" id="ARBA00023098"/>
    </source>
</evidence>
<dbReference type="GO" id="GO:0000139">
    <property type="term" value="C:Golgi membrane"/>
    <property type="evidence" value="ECO:0007669"/>
    <property type="project" value="UniProtKB-SubCell"/>
</dbReference>
<evidence type="ECO:0000256" key="18">
    <source>
        <dbReference type="ARBA" id="ARBA00042545"/>
    </source>
</evidence>
<evidence type="ECO:0000313" key="26">
    <source>
        <dbReference type="RefSeq" id="XP_033807554.1"/>
    </source>
</evidence>
<dbReference type="EC" id="2.4.3.9" evidence="13"/>
<dbReference type="KEGG" id="gsh:117363604"/>
<evidence type="ECO:0000256" key="6">
    <source>
        <dbReference type="ARBA" id="ARBA00022968"/>
    </source>
</evidence>
<dbReference type="GO" id="GO:0047291">
    <property type="term" value="F:lactosylceramide alpha-2,3-sialyltransferase activity"/>
    <property type="evidence" value="ECO:0007669"/>
    <property type="project" value="UniProtKB-EC"/>
</dbReference>
<evidence type="ECO:0000313" key="25">
    <source>
        <dbReference type="RefSeq" id="XP_033807544.1"/>
    </source>
</evidence>
<sequence length="452" mass="51544">MLICSPGLSLSPCSTGLWPALWVKRVACPTPGLPKRMLFREAGESRSPVNHQLWHAIVLLFLLSVAFIFKLSLSPQTCFDKQVDLDRVKFLIAFDATRVPSIGFQTWSSPVSQMSMCKELLYMYVYSTAAGSFEQAQMHASRVLKEECHPYFAKKVMNRLFNKKYSTNLSPFIRQTTVANSSLSKYTPPFGFHKYLSELQDILVLMPKYDLPEELKSKQCKRCVVIGNGGILHGLQLGHILNQYDVAIRLNNAPVHGFSRDVGNKTTIRMAYPESATLSNLDYHHTDLFVAVLFKSVDFSWLQAILKNESLPLWIQLFFWKQVADKIPLNSKQFRILNPLIIKETAFDLLGYPEPRRKWWDWDKNVPTLGIMALILATHLCDEVSLAGFGYNLGQPDARLHYFDNQCMTEMQKQYMHDVAEETKFLKKLVRGGAVKDLTGGIHCEFCKDVNS</sequence>
<keyword evidence="10" id="KW-0472">Membrane</keyword>
<comment type="catalytic activity">
    <reaction evidence="19">
        <text>a beta-D-Gal-(1-&gt;4)-beta-D-Glc-(1&lt;-&gt;1)-Cer(d18:1(4E)) + CMP-N-acetyl-beta-neuraminate = a ganglioside GM3 (d18:1(4E)) + CMP + H(+)</text>
        <dbReference type="Rhea" id="RHEA:18417"/>
        <dbReference type="ChEBI" id="CHEBI:15378"/>
        <dbReference type="ChEBI" id="CHEBI:17950"/>
        <dbReference type="ChEBI" id="CHEBI:57812"/>
        <dbReference type="ChEBI" id="CHEBI:60065"/>
        <dbReference type="ChEBI" id="CHEBI:60377"/>
        <dbReference type="EC" id="2.4.3.9"/>
    </reaction>
    <physiologicalReaction direction="left-to-right" evidence="19">
        <dbReference type="Rhea" id="RHEA:18418"/>
    </physiologicalReaction>
</comment>
<dbReference type="AlphaFoldDB" id="A0A6P8RQ78"/>
<comment type="function">
    <text evidence="20">Transfers the sialyl group (N-acetyl-alpha-neuraminyl or NeuAc) from CMP-NeuAc to the non-reducing terminal galactose (Gal) of glycosphingolipids forming gangliosides (important molecules involved in the regulation of multiple cellular processes, including cell proliferation and differentiation, apoptosis, embryogenesis, development, and oncogenesis). Mainly involved in the biosynthesis of ganglioside GM3 but can also use different glycolipids as substrate acceptors such as D-galactosylceramide (GalCer), asialo-GM2 (GA2) and asialo-GM1 (GA1), although less preferentially than beta-D-Gal-(1-&gt;4)-beta-D-Glc-(1&lt;-&gt;1)-Cer (LacCer).</text>
</comment>
<keyword evidence="12" id="KW-0325">Glycoprotein</keyword>
<evidence type="ECO:0000256" key="8">
    <source>
        <dbReference type="ARBA" id="ARBA00023034"/>
    </source>
</evidence>
<evidence type="ECO:0000256" key="7">
    <source>
        <dbReference type="ARBA" id="ARBA00022989"/>
    </source>
</evidence>
<dbReference type="GO" id="GO:0006629">
    <property type="term" value="P:lipid metabolic process"/>
    <property type="evidence" value="ECO:0007669"/>
    <property type="project" value="UniProtKB-KW"/>
</dbReference>
<evidence type="ECO:0000256" key="22">
    <source>
        <dbReference type="ARBA" id="ARBA00048805"/>
    </source>
</evidence>
<comment type="similarity">
    <text evidence="2">Belongs to the glycosyltransferase 29 family.</text>
</comment>
<evidence type="ECO:0000256" key="13">
    <source>
        <dbReference type="ARBA" id="ARBA00039111"/>
    </source>
</evidence>
<accession>A0A6P8RQ78</accession>
<evidence type="ECO:0000256" key="21">
    <source>
        <dbReference type="ARBA" id="ARBA00048050"/>
    </source>
</evidence>